<sequence length="792" mass="87860">MPLADLLGVQFDMHLLGRLTCSVAAVLLISWVYRFYSSRGTAAKPQLCVRPPSDLPTEAPNGICRNCKMELRPQSTAKHDSSNDGDKQPGHSQISPVSDDLTPDNTNTGTGEGELPQTKDVCRLANTEKMVTPQDGSNVEDNRLELEGEVPVFVEEAEIDIPMFVEEAEIKIRNCKFGSTLKLPYRNNSGLASQSGRLSPCFLQRLDGSVGVGVGRELRQDLGLHGAYSTFLSKAEITVEDANLVMEGPGKQSVVRGKIYEYYVESSSHSITDPILGLFEGNSLDSQSVEFGRCGSSLTELPLSLSPIIMRELVQRPFSPVSSEPTSPNKQALIRKDSYLTASENSELQIPSLTHRASTPLRPHSRSSSSGDPSPVSPLSPTTDNRHPSAWEEHSLETIAGAKCINLPPENMGSSELEIFKAKFDLDNCMEVELSKKHGQAPLQQSALRVMSDNYLQILRDPGLYGRLRAGDQDEIQKQRMRGRQFLMAGNMGPQDWVGSSPQGTKREQGVTNIPCSGLYYYDDYKDSWHPLCPIPQEVISKGCAMCTMDNYLFVAVGGCQQGADREMKPSKRVFCYNPVTSIWKEISPMNESRPHCKLAALQGYIYAIGGECLSTVERYDPRSDRWTFVAPLPNDTFAVVHHVTVCNGELFVLGGTLRYTMLRYNPNINVWRKSSITGSKERTTEIVGVRNFLYRFDVSPQLGISVYRYHTVARLWYECCTKRLDQCPAFQCVALDDTIYCMSHQFTMSFLADEISPRFVADDLSVLSGAKGILFPFVLSLPDTKALQTNV</sequence>
<dbReference type="PANTHER" id="PTHR45972:SF1">
    <property type="entry name" value="KELCH DOMAIN-CONTAINING PROTEIN 7A"/>
    <property type="match status" value="1"/>
</dbReference>
<keyword evidence="4" id="KW-1185">Reference proteome</keyword>
<dbReference type="GeneID" id="106582980"/>
<feature type="compositionally biased region" description="Polar residues" evidence="3">
    <location>
        <begin position="346"/>
        <end position="357"/>
    </location>
</feature>
<accession>A0A1S3P3E0</accession>
<reference evidence="5" key="1">
    <citation type="submission" date="2025-08" db="UniProtKB">
        <authorList>
            <consortium name="RefSeq"/>
        </authorList>
    </citation>
    <scope>IDENTIFICATION</scope>
</reference>
<evidence type="ECO:0000256" key="2">
    <source>
        <dbReference type="ARBA" id="ARBA00022737"/>
    </source>
</evidence>
<feature type="compositionally biased region" description="Low complexity" evidence="3">
    <location>
        <begin position="358"/>
        <end position="381"/>
    </location>
</feature>
<keyword evidence="2" id="KW-0677">Repeat</keyword>
<dbReference type="InterPro" id="IPR015915">
    <property type="entry name" value="Kelch-typ_b-propeller"/>
</dbReference>
<gene>
    <name evidence="5" type="primary">LOC106582980</name>
</gene>
<dbReference type="Gene3D" id="2.120.10.80">
    <property type="entry name" value="Kelch-type beta propeller"/>
    <property type="match status" value="1"/>
</dbReference>
<dbReference type="PANTHER" id="PTHR45972">
    <property type="entry name" value="BTB_2 DOMAIN-CONTAINING PROTEIN"/>
    <property type="match status" value="1"/>
</dbReference>
<evidence type="ECO:0000313" key="5">
    <source>
        <dbReference type="RefSeq" id="XP_014022114.1"/>
    </source>
</evidence>
<evidence type="ECO:0000256" key="1">
    <source>
        <dbReference type="ARBA" id="ARBA00022441"/>
    </source>
</evidence>
<feature type="region of interest" description="Disordered" evidence="3">
    <location>
        <begin position="74"/>
        <end position="119"/>
    </location>
</feature>
<dbReference type="Pfam" id="PF01344">
    <property type="entry name" value="Kelch_1"/>
    <property type="match status" value="2"/>
</dbReference>
<dbReference type="AlphaFoldDB" id="A0A1S3P3E0"/>
<dbReference type="InterPro" id="IPR052310">
    <property type="entry name" value="Kelch/BTB_domain_protein"/>
</dbReference>
<dbReference type="RefSeq" id="XP_014022114.1">
    <property type="nucleotide sequence ID" value="XM_014166639.2"/>
</dbReference>
<protein>
    <submittedName>
        <fullName evidence="5">Kelch domain-containing protein 7A-like</fullName>
    </submittedName>
</protein>
<feature type="region of interest" description="Disordered" evidence="3">
    <location>
        <begin position="346"/>
        <end position="391"/>
    </location>
</feature>
<keyword evidence="1" id="KW-0880">Kelch repeat</keyword>
<evidence type="ECO:0000313" key="4">
    <source>
        <dbReference type="Proteomes" id="UP001652741"/>
    </source>
</evidence>
<dbReference type="OrthoDB" id="45365at2759"/>
<organism evidence="4 5">
    <name type="scientific">Salmo salar</name>
    <name type="common">Atlantic salmon</name>
    <dbReference type="NCBI Taxonomy" id="8030"/>
    <lineage>
        <taxon>Eukaryota</taxon>
        <taxon>Metazoa</taxon>
        <taxon>Chordata</taxon>
        <taxon>Craniata</taxon>
        <taxon>Vertebrata</taxon>
        <taxon>Euteleostomi</taxon>
        <taxon>Actinopterygii</taxon>
        <taxon>Neopterygii</taxon>
        <taxon>Teleostei</taxon>
        <taxon>Protacanthopterygii</taxon>
        <taxon>Salmoniformes</taxon>
        <taxon>Salmonidae</taxon>
        <taxon>Salmoninae</taxon>
        <taxon>Salmo</taxon>
    </lineage>
</organism>
<name>A0A1S3P3E0_SALSA</name>
<dbReference type="SMART" id="SM00612">
    <property type="entry name" value="Kelch"/>
    <property type="match status" value="2"/>
</dbReference>
<evidence type="ECO:0000256" key="3">
    <source>
        <dbReference type="SAM" id="MobiDB-lite"/>
    </source>
</evidence>
<dbReference type="PaxDb" id="8030-ENSSSAP00000120020"/>
<dbReference type="KEGG" id="sasa:106582980"/>
<dbReference type="STRING" id="8030.ENSSSAP00000120020"/>
<dbReference type="InterPro" id="IPR006652">
    <property type="entry name" value="Kelch_1"/>
</dbReference>
<dbReference type="SUPFAM" id="SSF117281">
    <property type="entry name" value="Kelch motif"/>
    <property type="match status" value="1"/>
</dbReference>
<proteinExistence type="predicted"/>
<dbReference type="Proteomes" id="UP001652741">
    <property type="component" value="Chromosome ssa22"/>
</dbReference>
<feature type="compositionally biased region" description="Basic and acidic residues" evidence="3">
    <location>
        <begin position="74"/>
        <end position="89"/>
    </location>
</feature>